<feature type="compositionally biased region" description="Polar residues" evidence="1">
    <location>
        <begin position="128"/>
        <end position="140"/>
    </location>
</feature>
<feature type="region of interest" description="Disordered" evidence="1">
    <location>
        <begin position="389"/>
        <end position="427"/>
    </location>
</feature>
<feature type="region of interest" description="Disordered" evidence="1">
    <location>
        <begin position="90"/>
        <end position="149"/>
    </location>
</feature>
<dbReference type="AlphaFoldDB" id="A0A8D9BUI6"/>
<sequence length="463" mass="53547">MTKEIQKLGTENKHLQSQIRTKQLLNETILTTSEEHEIEDSEYKKQTDEKLKQLSLTLQSKERQLQIATDENVALKLEIQHLESRIRQFASQPGTSDKPTSKPEQSVPQHSTAVTTAEVIDLEKTANEEQPSDQMTQEPVNLNRENRSNSDSIKCNRLFVIGDSHTRQLQPILHKAVIPEYSAKTVCLPGKKLKEIVNSIKIDKLTTNSFICVVAGTNDVFQTSWNDIQTSLDNLYVKCKDFQVMLVLAFPRYDVKKINSHIIRMNVKIKHYIGKYKNMTVLDPHNFINLRHMGNDLFHMDPKGKHILCNKIVNKVFGITVKLDQDNKSSYQSHSFRHEPSNRYKYNRYYRPDYSNTERYYRNSSVPMSNTHPSTQTTLPVNKLRHSNIQPQSYTNPSNSNNNHLYPPPPPPPRHYSYPSQAHPRPSYSHVLRQNLPIPIPYRPYTQTHVAKPNFQTILTTLV</sequence>
<dbReference type="SUPFAM" id="SSF52266">
    <property type="entry name" value="SGNH hydrolase"/>
    <property type="match status" value="1"/>
</dbReference>
<evidence type="ECO:0000313" key="2">
    <source>
        <dbReference type="EMBL" id="CAG6788932.1"/>
    </source>
</evidence>
<accession>A0A8D9BUI6</accession>
<reference evidence="2" key="1">
    <citation type="submission" date="2021-05" db="EMBL/GenBank/DDBJ databases">
        <authorList>
            <person name="Alioto T."/>
            <person name="Alioto T."/>
            <person name="Gomez Garrido J."/>
        </authorList>
    </citation>
    <scope>NUCLEOTIDE SEQUENCE</scope>
</reference>
<evidence type="ECO:0000256" key="1">
    <source>
        <dbReference type="SAM" id="MobiDB-lite"/>
    </source>
</evidence>
<organism evidence="2">
    <name type="scientific">Cacopsylla melanoneura</name>
    <dbReference type="NCBI Taxonomy" id="428564"/>
    <lineage>
        <taxon>Eukaryota</taxon>
        <taxon>Metazoa</taxon>
        <taxon>Ecdysozoa</taxon>
        <taxon>Arthropoda</taxon>
        <taxon>Hexapoda</taxon>
        <taxon>Insecta</taxon>
        <taxon>Pterygota</taxon>
        <taxon>Neoptera</taxon>
        <taxon>Paraneoptera</taxon>
        <taxon>Hemiptera</taxon>
        <taxon>Sternorrhyncha</taxon>
        <taxon>Psylloidea</taxon>
        <taxon>Psyllidae</taxon>
        <taxon>Psyllinae</taxon>
        <taxon>Cacopsylla</taxon>
    </lineage>
</organism>
<dbReference type="EMBL" id="HBUF01662399">
    <property type="protein sequence ID" value="CAG6788932.1"/>
    <property type="molecule type" value="Transcribed_RNA"/>
</dbReference>
<feature type="compositionally biased region" description="Low complexity" evidence="1">
    <location>
        <begin position="391"/>
        <end position="405"/>
    </location>
</feature>
<dbReference type="InterPro" id="IPR036514">
    <property type="entry name" value="SGNH_hydro_sf"/>
</dbReference>
<feature type="region of interest" description="Disordered" evidence="1">
    <location>
        <begin position="363"/>
        <end position="382"/>
    </location>
</feature>
<protein>
    <submittedName>
        <fullName evidence="2">Uncharacterized protein</fullName>
    </submittedName>
</protein>
<feature type="compositionally biased region" description="Polar residues" evidence="1">
    <location>
        <begin position="90"/>
        <end position="115"/>
    </location>
</feature>
<dbReference type="Gene3D" id="3.40.50.1110">
    <property type="entry name" value="SGNH hydrolase"/>
    <property type="match status" value="1"/>
</dbReference>
<name>A0A8D9BUI6_9HEMI</name>
<feature type="compositionally biased region" description="Polar residues" evidence="1">
    <location>
        <begin position="363"/>
        <end position="380"/>
    </location>
</feature>
<proteinExistence type="predicted"/>